<keyword evidence="3" id="KW-1185">Reference proteome</keyword>
<proteinExistence type="predicted"/>
<evidence type="ECO:0000313" key="3">
    <source>
        <dbReference type="Proteomes" id="UP000619244"/>
    </source>
</evidence>
<protein>
    <submittedName>
        <fullName evidence="2">Uncharacterized protein</fullName>
    </submittedName>
</protein>
<reference evidence="2" key="2">
    <citation type="submission" date="2020-09" db="EMBL/GenBank/DDBJ databases">
        <authorList>
            <person name="Sun Q."/>
            <person name="Ohkuma M."/>
        </authorList>
    </citation>
    <scope>NUCLEOTIDE SEQUENCE</scope>
    <source>
        <strain evidence="2">JCM 4790</strain>
    </source>
</reference>
<dbReference type="EMBL" id="BMVU01000001">
    <property type="protein sequence ID" value="GGX51543.1"/>
    <property type="molecule type" value="Genomic_DNA"/>
</dbReference>
<accession>A0A918N9R3</accession>
<name>A0A918N9R3_9ACTN</name>
<comment type="caution">
    <text evidence="2">The sequence shown here is derived from an EMBL/GenBank/DDBJ whole genome shotgun (WGS) entry which is preliminary data.</text>
</comment>
<feature type="region of interest" description="Disordered" evidence="1">
    <location>
        <begin position="18"/>
        <end position="62"/>
    </location>
</feature>
<reference evidence="2" key="1">
    <citation type="journal article" date="2014" name="Int. J. Syst. Evol. Microbiol.">
        <title>Complete genome sequence of Corynebacterium casei LMG S-19264T (=DSM 44701T), isolated from a smear-ripened cheese.</title>
        <authorList>
            <consortium name="US DOE Joint Genome Institute (JGI-PGF)"/>
            <person name="Walter F."/>
            <person name="Albersmeier A."/>
            <person name="Kalinowski J."/>
            <person name="Ruckert C."/>
        </authorList>
    </citation>
    <scope>NUCLEOTIDE SEQUENCE</scope>
    <source>
        <strain evidence="2">JCM 4790</strain>
    </source>
</reference>
<dbReference type="Proteomes" id="UP000619244">
    <property type="component" value="Unassembled WGS sequence"/>
</dbReference>
<organism evidence="2 3">
    <name type="scientific">Streptomyces minutiscleroticus</name>
    <dbReference type="NCBI Taxonomy" id="68238"/>
    <lineage>
        <taxon>Bacteria</taxon>
        <taxon>Bacillati</taxon>
        <taxon>Actinomycetota</taxon>
        <taxon>Actinomycetes</taxon>
        <taxon>Kitasatosporales</taxon>
        <taxon>Streptomycetaceae</taxon>
        <taxon>Streptomyces</taxon>
    </lineage>
</organism>
<evidence type="ECO:0000256" key="1">
    <source>
        <dbReference type="SAM" id="MobiDB-lite"/>
    </source>
</evidence>
<feature type="compositionally biased region" description="Gly residues" evidence="1">
    <location>
        <begin position="25"/>
        <end position="39"/>
    </location>
</feature>
<evidence type="ECO:0000313" key="2">
    <source>
        <dbReference type="EMBL" id="GGX51543.1"/>
    </source>
</evidence>
<sequence>MAAAVRAALPALTARGDRAACRTGRPGGAAREGGPGGGADDGHGTVRPLPSRTGATPGEADDGLDAVTAAFAAVRVSAPADGTGEVVGRYDGAAAIPVAVRAPVPADGAGAA</sequence>
<gene>
    <name evidence="2" type="ORF">GCM10010358_01450</name>
</gene>
<dbReference type="AlphaFoldDB" id="A0A918N9R3"/>